<evidence type="ECO:0000313" key="2">
    <source>
        <dbReference type="EMBL" id="ENZ79586.1"/>
    </source>
</evidence>
<feature type="region of interest" description="Disordered" evidence="1">
    <location>
        <begin position="99"/>
        <end position="130"/>
    </location>
</feature>
<sequence length="130" mass="14597">MPSYSPRMSNAAKKAFSETAILTEIRKGKTAGLTAPKIRALTRVAEKTLRAHLADLRAREAIHIGSWRLFAHQMLPAYVAGPGKDAELEDYIDTLGGDAENDMQDEVSQRHQQWAKSWKPNRPVEASWIR</sequence>
<accession>R0CSQ5</accession>
<reference evidence="2 3" key="1">
    <citation type="journal article" date="2013" name="Genome Announc.">
        <title>Draft Genome Sequence for Ralstonia sp. Strain OR214, a Bacterium with Potential for Bioremediation.</title>
        <authorList>
            <person name="Utturkar S.M."/>
            <person name="Bollmann A."/>
            <person name="Brzoska R.M."/>
            <person name="Klingeman D.M."/>
            <person name="Epstein S.E."/>
            <person name="Palumbo A.V."/>
            <person name="Brown S.D."/>
        </authorList>
    </citation>
    <scope>NUCLEOTIDE SEQUENCE [LARGE SCALE GENOMIC DNA]</scope>
    <source>
        <strain evidence="2 3">OR214</strain>
    </source>
</reference>
<protein>
    <submittedName>
        <fullName evidence="2">Uncharacterized protein</fullName>
    </submittedName>
</protein>
<dbReference type="Proteomes" id="UP000013280">
    <property type="component" value="Unassembled WGS sequence"/>
</dbReference>
<evidence type="ECO:0000256" key="1">
    <source>
        <dbReference type="SAM" id="MobiDB-lite"/>
    </source>
</evidence>
<dbReference type="PATRIC" id="fig|1264675.3.peg.1"/>
<name>R0CSQ5_RALPI</name>
<gene>
    <name evidence="2" type="ORF">OR214_00002</name>
</gene>
<organism evidence="2 3">
    <name type="scientific">Ralstonia pickettii OR214</name>
    <dbReference type="NCBI Taxonomy" id="1264675"/>
    <lineage>
        <taxon>Bacteria</taxon>
        <taxon>Pseudomonadati</taxon>
        <taxon>Pseudomonadota</taxon>
        <taxon>Betaproteobacteria</taxon>
        <taxon>Burkholderiales</taxon>
        <taxon>Burkholderiaceae</taxon>
        <taxon>Ralstonia</taxon>
    </lineage>
</organism>
<comment type="caution">
    <text evidence="2">The sequence shown here is derived from an EMBL/GenBank/DDBJ whole genome shotgun (WGS) entry which is preliminary data.</text>
</comment>
<evidence type="ECO:0000313" key="3">
    <source>
        <dbReference type="Proteomes" id="UP000013280"/>
    </source>
</evidence>
<proteinExistence type="predicted"/>
<dbReference type="EMBL" id="APMQ01000001">
    <property type="protein sequence ID" value="ENZ79586.1"/>
    <property type="molecule type" value="Genomic_DNA"/>
</dbReference>
<dbReference type="AlphaFoldDB" id="R0CSQ5"/>